<dbReference type="EMBL" id="CM055092">
    <property type="protein sequence ID" value="KAJ7568696.1"/>
    <property type="molecule type" value="Genomic_DNA"/>
</dbReference>
<accession>A0ACC2EQJ6</accession>
<reference evidence="2" key="1">
    <citation type="journal article" date="2024" name="Proc. Natl. Acad. Sci. U.S.A.">
        <title>Extraordinary preservation of gene collinearity over three hundred million years revealed in homosporous lycophytes.</title>
        <authorList>
            <person name="Li C."/>
            <person name="Wickell D."/>
            <person name="Kuo L.Y."/>
            <person name="Chen X."/>
            <person name="Nie B."/>
            <person name="Liao X."/>
            <person name="Peng D."/>
            <person name="Ji J."/>
            <person name="Jenkins J."/>
            <person name="Williams M."/>
            <person name="Shu S."/>
            <person name="Plott C."/>
            <person name="Barry K."/>
            <person name="Rajasekar S."/>
            <person name="Grimwood J."/>
            <person name="Han X."/>
            <person name="Sun S."/>
            <person name="Hou Z."/>
            <person name="He W."/>
            <person name="Dai G."/>
            <person name="Sun C."/>
            <person name="Schmutz J."/>
            <person name="Leebens-Mack J.H."/>
            <person name="Li F.W."/>
            <person name="Wang L."/>
        </authorList>
    </citation>
    <scope>NUCLEOTIDE SEQUENCE [LARGE SCALE GENOMIC DNA]</scope>
    <source>
        <strain evidence="2">cv. PW_Plant_1</strain>
    </source>
</reference>
<organism evidence="1 2">
    <name type="scientific">Diphasiastrum complanatum</name>
    <name type="common">Issler's clubmoss</name>
    <name type="synonym">Lycopodium complanatum</name>
    <dbReference type="NCBI Taxonomy" id="34168"/>
    <lineage>
        <taxon>Eukaryota</taxon>
        <taxon>Viridiplantae</taxon>
        <taxon>Streptophyta</taxon>
        <taxon>Embryophyta</taxon>
        <taxon>Tracheophyta</taxon>
        <taxon>Lycopodiopsida</taxon>
        <taxon>Lycopodiales</taxon>
        <taxon>Lycopodiaceae</taxon>
        <taxon>Lycopodioideae</taxon>
        <taxon>Diphasiastrum</taxon>
    </lineage>
</organism>
<name>A0ACC2EQJ6_DIPCM</name>
<comment type="caution">
    <text evidence="1">The sequence shown here is derived from an EMBL/GenBank/DDBJ whole genome shotgun (WGS) entry which is preliminary data.</text>
</comment>
<evidence type="ECO:0000313" key="2">
    <source>
        <dbReference type="Proteomes" id="UP001162992"/>
    </source>
</evidence>
<protein>
    <submittedName>
        <fullName evidence="1">Uncharacterized protein</fullName>
    </submittedName>
</protein>
<keyword evidence="2" id="KW-1185">Reference proteome</keyword>
<proteinExistence type="predicted"/>
<gene>
    <name evidence="1" type="ORF">O6H91_01G044300</name>
</gene>
<sequence>MKFYKTLSYSKLELKGDVIYEKEPIAVQQKIVELELEGRSYIPQIQRPYHIGHIFKLYKFTIAIFCSNTSIAQHNCLQQFSFSTTRVGSMLRPLATWQKLAKGKNKKQEK</sequence>
<evidence type="ECO:0000313" key="1">
    <source>
        <dbReference type="EMBL" id="KAJ7568696.1"/>
    </source>
</evidence>
<dbReference type="Proteomes" id="UP001162992">
    <property type="component" value="Chromosome 1"/>
</dbReference>